<keyword evidence="1" id="KW-1133">Transmembrane helix</keyword>
<keyword evidence="1" id="KW-0812">Transmembrane</keyword>
<evidence type="ECO:0000313" key="3">
    <source>
        <dbReference type="Proteomes" id="UP000006860"/>
    </source>
</evidence>
<dbReference type="Proteomes" id="UP000006860">
    <property type="component" value="Chromosome"/>
</dbReference>
<organism evidence="2 3">
    <name type="scientific">Rubinisphaera brasiliensis (strain ATCC 49424 / DSM 5305 / JCM 21570 / IAM 15109 / NBRC 103401 / IFAM 1448)</name>
    <name type="common">Planctomyces brasiliensis</name>
    <dbReference type="NCBI Taxonomy" id="756272"/>
    <lineage>
        <taxon>Bacteria</taxon>
        <taxon>Pseudomonadati</taxon>
        <taxon>Planctomycetota</taxon>
        <taxon>Planctomycetia</taxon>
        <taxon>Planctomycetales</taxon>
        <taxon>Planctomycetaceae</taxon>
        <taxon>Rubinisphaera</taxon>
    </lineage>
</organism>
<protein>
    <recommendedName>
        <fullName evidence="4">EamA-like transporter family protein</fullName>
    </recommendedName>
</protein>
<dbReference type="AlphaFoldDB" id="F0SK20"/>
<dbReference type="PANTHER" id="PTHR34821:SF2">
    <property type="entry name" value="INNER MEMBRANE PROTEIN YDCZ"/>
    <property type="match status" value="1"/>
</dbReference>
<dbReference type="eggNOG" id="COG3238">
    <property type="taxonomic scope" value="Bacteria"/>
</dbReference>
<proteinExistence type="predicted"/>
<evidence type="ECO:0008006" key="4">
    <source>
        <dbReference type="Google" id="ProtNLM"/>
    </source>
</evidence>
<keyword evidence="3" id="KW-1185">Reference proteome</keyword>
<evidence type="ECO:0000256" key="1">
    <source>
        <dbReference type="SAM" id="Phobius"/>
    </source>
</evidence>
<reference evidence="3" key="1">
    <citation type="submission" date="2011-02" db="EMBL/GenBank/DDBJ databases">
        <title>The complete genome of Planctomyces brasiliensis DSM 5305.</title>
        <authorList>
            <person name="Lucas S."/>
            <person name="Copeland A."/>
            <person name="Lapidus A."/>
            <person name="Bruce D."/>
            <person name="Goodwin L."/>
            <person name="Pitluck S."/>
            <person name="Kyrpides N."/>
            <person name="Mavromatis K."/>
            <person name="Pagani I."/>
            <person name="Ivanova N."/>
            <person name="Ovchinnikova G."/>
            <person name="Lu M."/>
            <person name="Detter J.C."/>
            <person name="Han C."/>
            <person name="Land M."/>
            <person name="Hauser L."/>
            <person name="Markowitz V."/>
            <person name="Cheng J.-F."/>
            <person name="Hugenholtz P."/>
            <person name="Woyke T."/>
            <person name="Wu D."/>
            <person name="Tindall B."/>
            <person name="Pomrenke H.G."/>
            <person name="Brambilla E."/>
            <person name="Klenk H.-P."/>
            <person name="Eisen J.A."/>
        </authorList>
    </citation>
    <scope>NUCLEOTIDE SEQUENCE [LARGE SCALE GENOMIC DNA]</scope>
    <source>
        <strain evidence="3">ATCC 49424 / DSM 5305 / JCM 21570 / NBRC 103401 / IFAM 1448</strain>
    </source>
</reference>
<feature type="transmembrane region" description="Helical" evidence="1">
    <location>
        <begin position="35"/>
        <end position="59"/>
    </location>
</feature>
<dbReference type="InterPro" id="IPR006750">
    <property type="entry name" value="YdcZ"/>
</dbReference>
<dbReference type="Pfam" id="PF04657">
    <property type="entry name" value="DMT_YdcZ"/>
    <property type="match status" value="1"/>
</dbReference>
<accession>F0SK20</accession>
<dbReference type="PANTHER" id="PTHR34821">
    <property type="entry name" value="INNER MEMBRANE PROTEIN YDCZ"/>
    <property type="match status" value="1"/>
</dbReference>
<dbReference type="GO" id="GO:0005886">
    <property type="term" value="C:plasma membrane"/>
    <property type="evidence" value="ECO:0007669"/>
    <property type="project" value="TreeGrafter"/>
</dbReference>
<dbReference type="RefSeq" id="WP_013628472.1">
    <property type="nucleotide sequence ID" value="NC_015174.1"/>
</dbReference>
<evidence type="ECO:0000313" key="2">
    <source>
        <dbReference type="EMBL" id="ADY59747.1"/>
    </source>
</evidence>
<dbReference type="KEGG" id="pbs:Plabr_2144"/>
<name>F0SK20_RUBBR</name>
<dbReference type="STRING" id="756272.Plabr_2144"/>
<feature type="transmembrane region" description="Helical" evidence="1">
    <location>
        <begin position="71"/>
        <end position="91"/>
    </location>
</feature>
<dbReference type="PROSITE" id="PS51257">
    <property type="entry name" value="PROKAR_LIPOPROTEIN"/>
    <property type="match status" value="1"/>
</dbReference>
<dbReference type="OrthoDB" id="7864805at2"/>
<feature type="transmembrane region" description="Helical" evidence="1">
    <location>
        <begin position="97"/>
        <end position="117"/>
    </location>
</feature>
<dbReference type="EMBL" id="CP002546">
    <property type="protein sequence ID" value="ADY59747.1"/>
    <property type="molecule type" value="Genomic_DNA"/>
</dbReference>
<feature type="transmembrane region" description="Helical" evidence="1">
    <location>
        <begin position="129"/>
        <end position="147"/>
    </location>
</feature>
<gene>
    <name evidence="2" type="ordered locus">Plabr_2144</name>
</gene>
<keyword evidence="1" id="KW-0472">Membrane</keyword>
<sequence length="148" mass="15424">MKTFLFMLLAAIAACVIPLQAVVNGRLGQILQNPFLAALVSFTGGTIALVVILLITTPGIPTWPDGASPPWYLLTGGFFGVVFVTAILVLVPHIGTANLLAASVAGQLITAIIIDHYGLLGLPQQAISLSRVAGCLLLIGGLLLIQWK</sequence>
<dbReference type="HOGENOM" id="CLU_068878_1_1_0"/>